<dbReference type="InterPro" id="IPR036513">
    <property type="entry name" value="STAS_dom_sf"/>
</dbReference>
<dbReference type="PROSITE" id="PS50801">
    <property type="entry name" value="STAS"/>
    <property type="match status" value="1"/>
</dbReference>
<name>A0ABV8JA00_9ACTN</name>
<gene>
    <name evidence="2" type="ORF">ACFO0C_43485</name>
</gene>
<evidence type="ECO:0000313" key="3">
    <source>
        <dbReference type="Proteomes" id="UP001595867"/>
    </source>
</evidence>
<dbReference type="InterPro" id="IPR058548">
    <property type="entry name" value="MlaB-like_STAS"/>
</dbReference>
<keyword evidence="3" id="KW-1185">Reference proteome</keyword>
<proteinExistence type="predicted"/>
<evidence type="ECO:0000259" key="1">
    <source>
        <dbReference type="PROSITE" id="PS50801"/>
    </source>
</evidence>
<feature type="domain" description="STAS" evidence="1">
    <location>
        <begin position="191"/>
        <end position="240"/>
    </location>
</feature>
<dbReference type="SUPFAM" id="SSF52091">
    <property type="entry name" value="SpoIIaa-like"/>
    <property type="match status" value="1"/>
</dbReference>
<sequence length="279" mass="30114">MDQLTAGAHACLTFTDQDERLDLIAAFVAEGLDTRQRVVCLTDAVSAADLSRELDGRAVGCDSALATGQLRIAEFARTWHDGITAERLLALVDDELASAGAAGAPGVRITADMGWVTRPGAAAQELIRFERSLASRAVDNRLTAICQYDRTIFDPVTLAVTAEVHPEAVAAQVYYEHPLLRICRQYRPPGLRIAGELDFQRLDELSLALAETIRLDHAVDLDLRQLRYIDAACAGAITQAAALLPADRQVTVHCRPLVAKMLTLCGGSGLLRIRATTDA</sequence>
<comment type="caution">
    <text evidence="2">The sequence shown here is derived from an EMBL/GenBank/DDBJ whole genome shotgun (WGS) entry which is preliminary data.</text>
</comment>
<dbReference type="EMBL" id="JBHSBL010000029">
    <property type="protein sequence ID" value="MFC4071844.1"/>
    <property type="molecule type" value="Genomic_DNA"/>
</dbReference>
<dbReference type="InterPro" id="IPR002645">
    <property type="entry name" value="STAS_dom"/>
</dbReference>
<dbReference type="Gene3D" id="3.30.750.24">
    <property type="entry name" value="STAS domain"/>
    <property type="match status" value="1"/>
</dbReference>
<reference evidence="3" key="1">
    <citation type="journal article" date="2019" name="Int. J. Syst. Evol. Microbiol.">
        <title>The Global Catalogue of Microorganisms (GCM) 10K type strain sequencing project: providing services to taxonomists for standard genome sequencing and annotation.</title>
        <authorList>
            <consortium name="The Broad Institute Genomics Platform"/>
            <consortium name="The Broad Institute Genome Sequencing Center for Infectious Disease"/>
            <person name="Wu L."/>
            <person name="Ma J."/>
        </authorList>
    </citation>
    <scope>NUCLEOTIDE SEQUENCE [LARGE SCALE GENOMIC DNA]</scope>
    <source>
        <strain evidence="3">TBRC 5832</strain>
    </source>
</reference>
<organism evidence="2 3">
    <name type="scientific">Actinoplanes subglobosus</name>
    <dbReference type="NCBI Taxonomy" id="1547892"/>
    <lineage>
        <taxon>Bacteria</taxon>
        <taxon>Bacillati</taxon>
        <taxon>Actinomycetota</taxon>
        <taxon>Actinomycetes</taxon>
        <taxon>Micromonosporales</taxon>
        <taxon>Micromonosporaceae</taxon>
        <taxon>Actinoplanes</taxon>
    </lineage>
</organism>
<dbReference type="Proteomes" id="UP001595867">
    <property type="component" value="Unassembled WGS sequence"/>
</dbReference>
<protein>
    <submittedName>
        <fullName evidence="2">MEDS domain-containing protein</fullName>
    </submittedName>
</protein>
<dbReference type="Pfam" id="PF14417">
    <property type="entry name" value="MEDS"/>
    <property type="match status" value="1"/>
</dbReference>
<dbReference type="InterPro" id="IPR025847">
    <property type="entry name" value="MEDS_domain"/>
</dbReference>
<evidence type="ECO:0000313" key="2">
    <source>
        <dbReference type="EMBL" id="MFC4071844.1"/>
    </source>
</evidence>
<dbReference type="RefSeq" id="WP_378072721.1">
    <property type="nucleotide sequence ID" value="NZ_JBHSBL010000029.1"/>
</dbReference>
<accession>A0ABV8JA00</accession>
<dbReference type="Pfam" id="PF13466">
    <property type="entry name" value="STAS_2"/>
    <property type="match status" value="1"/>
</dbReference>